<evidence type="ECO:0000259" key="1">
    <source>
        <dbReference type="PROSITE" id="PS50234"/>
    </source>
</evidence>
<dbReference type="PROSITE" id="PS51416">
    <property type="entry name" value="MIB_HERC2"/>
    <property type="match status" value="2"/>
</dbReference>
<reference evidence="3" key="1">
    <citation type="submission" date="2022-08" db="UniProtKB">
        <authorList>
            <consortium name="EnsemblMetazoa"/>
        </authorList>
    </citation>
    <scope>IDENTIFICATION</scope>
    <source>
        <strain evidence="3">05x7-T-G4-1.051#20</strain>
    </source>
</reference>
<dbReference type="Gene3D" id="2.30.30.40">
    <property type="entry name" value="SH3 Domains"/>
    <property type="match status" value="2"/>
</dbReference>
<feature type="domain" description="MIB/HERC2" evidence="2">
    <location>
        <begin position="373"/>
        <end position="445"/>
    </location>
</feature>
<feature type="domain" description="MIB/HERC2" evidence="2">
    <location>
        <begin position="299"/>
        <end position="373"/>
    </location>
</feature>
<dbReference type="EnsemblMetazoa" id="G12523.1">
    <property type="protein sequence ID" value="G12523.1:cds"/>
    <property type="gene ID" value="G12523"/>
</dbReference>
<dbReference type="Gene3D" id="3.40.50.410">
    <property type="entry name" value="von Willebrand factor, type A domain"/>
    <property type="match status" value="1"/>
</dbReference>
<dbReference type="GO" id="GO:0005737">
    <property type="term" value="C:cytoplasm"/>
    <property type="evidence" value="ECO:0007669"/>
    <property type="project" value="TreeGrafter"/>
</dbReference>
<evidence type="ECO:0000313" key="4">
    <source>
        <dbReference type="Proteomes" id="UP000005408"/>
    </source>
</evidence>
<dbReference type="AlphaFoldDB" id="A0A8W8I5M1"/>
<dbReference type="Proteomes" id="UP000005408">
    <property type="component" value="Unassembled WGS sequence"/>
</dbReference>
<dbReference type="CDD" id="cd00198">
    <property type="entry name" value="vWFA"/>
    <property type="match status" value="1"/>
</dbReference>
<dbReference type="SUPFAM" id="SSF53300">
    <property type="entry name" value="vWA-like"/>
    <property type="match status" value="1"/>
</dbReference>
<evidence type="ECO:0000259" key="2">
    <source>
        <dbReference type="PROSITE" id="PS51416"/>
    </source>
</evidence>
<name>A0A8W8I5M1_MAGGI</name>
<dbReference type="PROSITE" id="PS50234">
    <property type="entry name" value="VWFA"/>
    <property type="match status" value="1"/>
</dbReference>
<dbReference type="SUPFAM" id="SSF159034">
    <property type="entry name" value="Mib/herc2 domain-like"/>
    <property type="match status" value="2"/>
</dbReference>
<accession>A0A8W8I5M1</accession>
<dbReference type="InterPro" id="IPR037252">
    <property type="entry name" value="Mib_Herc2_sf"/>
</dbReference>
<keyword evidence="4" id="KW-1185">Reference proteome</keyword>
<dbReference type="InterPro" id="IPR010606">
    <property type="entry name" value="Mib_Herc2"/>
</dbReference>
<feature type="domain" description="VWFA" evidence="1">
    <location>
        <begin position="40"/>
        <end position="248"/>
    </location>
</feature>
<dbReference type="Pfam" id="PF06701">
    <property type="entry name" value="MIB_HERC2"/>
    <property type="match status" value="2"/>
</dbReference>
<sequence>MLSETRETYKNHLFKRIKKESIKNHQSLLENGCLDGMFVTTVFLLDTSASMTGTGLEQMKTAFKNIIHEFSQHSSITENVTVMTFGQDVKVIQYYSCDHAEVTKCVDYLECQGNSPLEAGLLFSLSGINTVPYTALGSLNVRTRLVIITDGKHTDIGAQHDEEIFEALSFNKTGAEVIDLVKEMGKWNPIFCIPVGDDPDICFLGTMILGSEGGKLVPYYEARQLGRYSVNINTASNVLQQLPLEDLLSPGDIKMEVSKIVDVSEQDLNDICEIVGKRNVYKCGRDVKEEIEKEKETEFQEKYLHMPKIGTRVRRGRDWKWKNQDGQGPGTVVGHSKRTGWINVEWDNGILLPYRFGNNGFITAYDIEPCDEPRILESHPIAVGCLVRRGPDWKWNNQDGGAGNIGTVYRLKTETEIYVRWPNGNKSNYRYGYKSCYDVEICDPFDPAVIESVKRQKKGVK</sequence>
<protein>
    <recommendedName>
        <fullName evidence="5">E3 ubiquitin-protein ligase MIB2</fullName>
    </recommendedName>
</protein>
<evidence type="ECO:0008006" key="5">
    <source>
        <dbReference type="Google" id="ProtNLM"/>
    </source>
</evidence>
<dbReference type="Pfam" id="PF13519">
    <property type="entry name" value="VWA_2"/>
    <property type="match status" value="1"/>
</dbReference>
<proteinExistence type="predicted"/>
<dbReference type="PANTHER" id="PTHR24202">
    <property type="entry name" value="E3 UBIQUITIN-PROTEIN LIGASE MIB2"/>
    <property type="match status" value="1"/>
</dbReference>
<dbReference type="GO" id="GO:0046872">
    <property type="term" value="F:metal ion binding"/>
    <property type="evidence" value="ECO:0007669"/>
    <property type="project" value="InterPro"/>
</dbReference>
<dbReference type="InterPro" id="IPR002035">
    <property type="entry name" value="VWF_A"/>
</dbReference>
<organism evidence="3 4">
    <name type="scientific">Magallana gigas</name>
    <name type="common">Pacific oyster</name>
    <name type="synonym">Crassostrea gigas</name>
    <dbReference type="NCBI Taxonomy" id="29159"/>
    <lineage>
        <taxon>Eukaryota</taxon>
        <taxon>Metazoa</taxon>
        <taxon>Spiralia</taxon>
        <taxon>Lophotrochozoa</taxon>
        <taxon>Mollusca</taxon>
        <taxon>Bivalvia</taxon>
        <taxon>Autobranchia</taxon>
        <taxon>Pteriomorphia</taxon>
        <taxon>Ostreida</taxon>
        <taxon>Ostreoidea</taxon>
        <taxon>Ostreidae</taxon>
        <taxon>Magallana</taxon>
    </lineage>
</organism>
<evidence type="ECO:0000313" key="3">
    <source>
        <dbReference type="EnsemblMetazoa" id="G12523.1:cds"/>
    </source>
</evidence>
<dbReference type="PANTHER" id="PTHR24202:SF4">
    <property type="entry name" value="E3 UBIQUITIN-PROTEIN LIGASE MIB2-RELATED"/>
    <property type="match status" value="1"/>
</dbReference>
<dbReference type="InterPro" id="IPR036465">
    <property type="entry name" value="vWFA_dom_sf"/>
</dbReference>
<dbReference type="GO" id="GO:0004842">
    <property type="term" value="F:ubiquitin-protein transferase activity"/>
    <property type="evidence" value="ECO:0007669"/>
    <property type="project" value="InterPro"/>
</dbReference>
<dbReference type="SMART" id="SM00327">
    <property type="entry name" value="VWA"/>
    <property type="match status" value="1"/>
</dbReference>
<dbReference type="GO" id="GO:0016567">
    <property type="term" value="P:protein ubiquitination"/>
    <property type="evidence" value="ECO:0007669"/>
    <property type="project" value="InterPro"/>
</dbReference>
<dbReference type="OrthoDB" id="6144529at2759"/>